<accession>A0A3G8XRB0</accession>
<sequence>MNIQLPTKKGQPNTNPIIDFEQLVIVGANGAGKTRFGSDIEKRYLGQTHRISAQKSLSFPTEVSPKSKVRAENEFLYGYYQENQNQQQQVNNKNYYRWQNNFNTFLLNDYEKLLVLLHTEEYEESLDFKEGRIEKPITKLDRVQSIWESVLPHRKLHKSAGVIQAYPSGQEASKYNASEMSDGERVIFYLAGEVICTPSNSIIIIDEPEMHIHSSLIKPFFDLIEAERLDCSFIYLTHNIDFAFTRQNAKKVWAKSYENNVWDYEILDENLPIPEQLYLDVLGSRKPIIFIEGDSSSIDYELYEQVYNDKTLKPVGSCDKVVQVVKAFRDQQGFHHIESFGIIDRDRRQQIDVSALNRNGVWVLDVAEAENLLLIEPIVKEVAGHMGRDVNDVFNQVRQNIIDFFASKIDNQILLHYKEMLRREYLALSNFTSIDIASALVEIDSTFGGIDKQAIYTQIDTEFRDILARQDYDAILRVFNLKNALIPNSKVCELTGIRNKLDYKNITVTLLKRKDEISSIIKVGIDSKIIKNAT</sequence>
<protein>
    <submittedName>
        <fullName evidence="3">DUF4435 domain-containing protein</fullName>
    </submittedName>
</protein>
<dbReference type="SUPFAM" id="SSF52540">
    <property type="entry name" value="P-loop containing nucleoside triphosphate hydrolases"/>
    <property type="match status" value="1"/>
</dbReference>
<dbReference type="EMBL" id="CP034159">
    <property type="protein sequence ID" value="AZI32784.1"/>
    <property type="molecule type" value="Genomic_DNA"/>
</dbReference>
<dbReference type="GO" id="GO:0016887">
    <property type="term" value="F:ATP hydrolysis activity"/>
    <property type="evidence" value="ECO:0007669"/>
    <property type="project" value="InterPro"/>
</dbReference>
<dbReference type="OrthoDB" id="9792800at2"/>
<dbReference type="InterPro" id="IPR027417">
    <property type="entry name" value="P-loop_NTPase"/>
</dbReference>
<dbReference type="Gene3D" id="3.40.50.300">
    <property type="entry name" value="P-loop containing nucleotide triphosphate hydrolases"/>
    <property type="match status" value="1"/>
</dbReference>
<dbReference type="Pfam" id="PF13304">
    <property type="entry name" value="AAA_21"/>
    <property type="match status" value="1"/>
</dbReference>
<dbReference type="AlphaFoldDB" id="A0A3G8XRB0"/>
<proteinExistence type="predicted"/>
<dbReference type="Pfam" id="PF14491">
    <property type="entry name" value="DUF4435"/>
    <property type="match status" value="1"/>
</dbReference>
<dbReference type="PANTHER" id="PTHR43581">
    <property type="entry name" value="ATP/GTP PHOSPHATASE"/>
    <property type="match status" value="1"/>
</dbReference>
<dbReference type="RefSeq" id="WP_125023607.1">
    <property type="nucleotide sequence ID" value="NZ_CP034159.1"/>
</dbReference>
<reference evidence="4" key="1">
    <citation type="submission" date="2018-11" db="EMBL/GenBank/DDBJ databases">
        <title>Proposal to divide the Flavobacteriaceae and reorganize its genera based on Amino Acid Identity values calculated from whole genome sequences.</title>
        <authorList>
            <person name="Nicholson A.C."/>
            <person name="Gulvik C.A."/>
            <person name="Whitney A.M."/>
            <person name="Humrighouse B.W."/>
            <person name="Bell M."/>
            <person name="Holmes B."/>
            <person name="Steigerwalt A.G."/>
            <person name="Villarma A."/>
            <person name="Sheth M."/>
            <person name="Batra D."/>
            <person name="Pryor J."/>
            <person name="Bernardet J.-F."/>
            <person name="Hugo C."/>
            <person name="Kampfer P."/>
            <person name="Newman J.D."/>
            <person name="McQuiston J.R."/>
        </authorList>
    </citation>
    <scope>NUCLEOTIDE SEQUENCE [LARGE SCALE GENOMIC DNA]</scope>
    <source>
        <strain evidence="4">G0081</strain>
    </source>
</reference>
<dbReference type="InterPro" id="IPR029492">
    <property type="entry name" value="DUF4435"/>
</dbReference>
<evidence type="ECO:0000259" key="1">
    <source>
        <dbReference type="Pfam" id="PF13304"/>
    </source>
</evidence>
<feature type="domain" description="ATPase AAA-type core" evidence="1">
    <location>
        <begin position="176"/>
        <end position="239"/>
    </location>
</feature>
<evidence type="ECO:0000313" key="4">
    <source>
        <dbReference type="Proteomes" id="UP000270185"/>
    </source>
</evidence>
<dbReference type="PANTHER" id="PTHR43581:SF4">
    <property type="entry name" value="ATP_GTP PHOSPHATASE"/>
    <property type="match status" value="1"/>
</dbReference>
<gene>
    <name evidence="3" type="ORF">EIB73_06060</name>
</gene>
<dbReference type="KEGG" id="ccas:EIB73_06060"/>
<name>A0A3G8XRB0_9FLAO</name>
<dbReference type="Proteomes" id="UP000270185">
    <property type="component" value="Chromosome"/>
</dbReference>
<evidence type="ECO:0000259" key="2">
    <source>
        <dbReference type="Pfam" id="PF14491"/>
    </source>
</evidence>
<dbReference type="GO" id="GO:0005524">
    <property type="term" value="F:ATP binding"/>
    <property type="evidence" value="ECO:0007669"/>
    <property type="project" value="InterPro"/>
</dbReference>
<feature type="domain" description="DUF4435" evidence="2">
    <location>
        <begin position="285"/>
        <end position="483"/>
    </location>
</feature>
<dbReference type="InterPro" id="IPR003959">
    <property type="entry name" value="ATPase_AAA_core"/>
</dbReference>
<evidence type="ECO:0000313" key="3">
    <source>
        <dbReference type="EMBL" id="AZI32784.1"/>
    </source>
</evidence>
<keyword evidence="4" id="KW-1185">Reference proteome</keyword>
<organism evidence="3 4">
    <name type="scientific">Kaistella carnis</name>
    <dbReference type="NCBI Taxonomy" id="1241979"/>
    <lineage>
        <taxon>Bacteria</taxon>
        <taxon>Pseudomonadati</taxon>
        <taxon>Bacteroidota</taxon>
        <taxon>Flavobacteriia</taxon>
        <taxon>Flavobacteriales</taxon>
        <taxon>Weeksellaceae</taxon>
        <taxon>Chryseobacterium group</taxon>
        <taxon>Kaistella</taxon>
    </lineage>
</organism>
<dbReference type="InterPro" id="IPR051396">
    <property type="entry name" value="Bact_Antivir_Def_Nuclease"/>
</dbReference>